<evidence type="ECO:0000256" key="2">
    <source>
        <dbReference type="SAM" id="MobiDB-lite"/>
    </source>
</evidence>
<dbReference type="OrthoDB" id="9808943at2"/>
<dbReference type="FunFam" id="3.30.1330.40:FF:000001">
    <property type="entry name" value="L-PSP family endoribonuclease"/>
    <property type="match status" value="1"/>
</dbReference>
<accession>A0A2N8KZR2</accession>
<dbReference type="GO" id="GO:0019239">
    <property type="term" value="F:deaminase activity"/>
    <property type="evidence" value="ECO:0007669"/>
    <property type="project" value="TreeGrafter"/>
</dbReference>
<gene>
    <name evidence="3" type="ORF">C1O66_16385</name>
</gene>
<dbReference type="InterPro" id="IPR006175">
    <property type="entry name" value="YjgF/YER057c/UK114"/>
</dbReference>
<dbReference type="Gene3D" id="3.30.1330.40">
    <property type="entry name" value="RutC-like"/>
    <property type="match status" value="1"/>
</dbReference>
<comment type="caution">
    <text evidence="3">The sequence shown here is derived from an EMBL/GenBank/DDBJ whole genome shotgun (WGS) entry which is preliminary data.</text>
</comment>
<keyword evidence="4" id="KW-1185">Reference proteome</keyword>
<dbReference type="GO" id="GO:0005829">
    <property type="term" value="C:cytosol"/>
    <property type="evidence" value="ECO:0007669"/>
    <property type="project" value="TreeGrafter"/>
</dbReference>
<sequence length="147" mass="15883">MNSSRLPTEEPISHLEYLGVPPTASDQQPRPLSPAVRAGDFVYVSGQVPTDVHGEVVAGGIEAQTRQVMAHLQAALALAGCTLDDVCKTTVWLQDARDFGAFNRVYLSYFPRGKPARSTTEARLMIDAKVEIDAVAYRPVAAITRTG</sequence>
<organism evidence="3 4">
    <name type="scientific">Kinneretia aquatilis</name>
    <dbReference type="NCBI Taxonomy" id="2070761"/>
    <lineage>
        <taxon>Bacteria</taxon>
        <taxon>Pseudomonadati</taxon>
        <taxon>Pseudomonadota</taxon>
        <taxon>Betaproteobacteria</taxon>
        <taxon>Burkholderiales</taxon>
        <taxon>Sphaerotilaceae</taxon>
        <taxon>Roseateles</taxon>
    </lineage>
</organism>
<comment type="similarity">
    <text evidence="1">Belongs to the RutC family.</text>
</comment>
<dbReference type="PANTHER" id="PTHR11803">
    <property type="entry name" value="2-IMINOBUTANOATE/2-IMINOPROPANOATE DEAMINASE RIDA"/>
    <property type="match status" value="1"/>
</dbReference>
<dbReference type="InterPro" id="IPR035959">
    <property type="entry name" value="RutC-like_sf"/>
</dbReference>
<protein>
    <recommendedName>
        <fullName evidence="5">Enamine deaminase RidA</fullName>
    </recommendedName>
</protein>
<dbReference type="Proteomes" id="UP000235916">
    <property type="component" value="Unassembled WGS sequence"/>
</dbReference>
<feature type="region of interest" description="Disordered" evidence="2">
    <location>
        <begin position="1"/>
        <end position="32"/>
    </location>
</feature>
<name>A0A2N8KZR2_9BURK</name>
<dbReference type="Pfam" id="PF01042">
    <property type="entry name" value="Ribonuc_L-PSP"/>
    <property type="match status" value="1"/>
</dbReference>
<evidence type="ECO:0008006" key="5">
    <source>
        <dbReference type="Google" id="ProtNLM"/>
    </source>
</evidence>
<proteinExistence type="inferred from homology"/>
<evidence type="ECO:0000256" key="1">
    <source>
        <dbReference type="ARBA" id="ARBA00010552"/>
    </source>
</evidence>
<dbReference type="EMBL" id="POSP01000003">
    <property type="protein sequence ID" value="PND38949.1"/>
    <property type="molecule type" value="Genomic_DNA"/>
</dbReference>
<dbReference type="CDD" id="cd00448">
    <property type="entry name" value="YjgF_YER057c_UK114_family"/>
    <property type="match status" value="1"/>
</dbReference>
<reference evidence="3 4" key="1">
    <citation type="submission" date="2018-01" db="EMBL/GenBank/DDBJ databases">
        <title>Draft genome sequence of Paucibacter aquatile CR182 isolated from freshwater of the Nakdong River.</title>
        <authorList>
            <person name="Choi A."/>
            <person name="Chung E.J."/>
        </authorList>
    </citation>
    <scope>NUCLEOTIDE SEQUENCE [LARGE SCALE GENOMIC DNA]</scope>
    <source>
        <strain evidence="3 4">CR182</strain>
    </source>
</reference>
<dbReference type="PANTHER" id="PTHR11803:SF39">
    <property type="entry name" value="2-IMINOBUTANOATE_2-IMINOPROPANOATE DEAMINASE"/>
    <property type="match status" value="1"/>
</dbReference>
<evidence type="ECO:0000313" key="3">
    <source>
        <dbReference type="EMBL" id="PND38949.1"/>
    </source>
</evidence>
<dbReference type="SUPFAM" id="SSF55298">
    <property type="entry name" value="YjgF-like"/>
    <property type="match status" value="1"/>
</dbReference>
<evidence type="ECO:0000313" key="4">
    <source>
        <dbReference type="Proteomes" id="UP000235916"/>
    </source>
</evidence>
<dbReference type="AlphaFoldDB" id="A0A2N8KZR2"/>
<dbReference type="RefSeq" id="WP_102768866.1">
    <property type="nucleotide sequence ID" value="NZ_POSP01000003.1"/>
</dbReference>